<evidence type="ECO:0000313" key="3">
    <source>
        <dbReference type="Proteomes" id="UP000663879"/>
    </source>
</evidence>
<keyword evidence="3" id="KW-1185">Reference proteome</keyword>
<organism evidence="2 3">
    <name type="scientific">Brachionus calyciflorus</name>
    <dbReference type="NCBI Taxonomy" id="104777"/>
    <lineage>
        <taxon>Eukaryota</taxon>
        <taxon>Metazoa</taxon>
        <taxon>Spiralia</taxon>
        <taxon>Gnathifera</taxon>
        <taxon>Rotifera</taxon>
        <taxon>Eurotatoria</taxon>
        <taxon>Monogononta</taxon>
        <taxon>Pseudotrocha</taxon>
        <taxon>Ploima</taxon>
        <taxon>Brachionidae</taxon>
        <taxon>Brachionus</taxon>
    </lineage>
</organism>
<dbReference type="PANTHER" id="PTHR14918">
    <property type="entry name" value="KICSTOR COMPLEX PROTEIN SZT2"/>
    <property type="match status" value="1"/>
</dbReference>
<feature type="region of interest" description="Disordered" evidence="1">
    <location>
        <begin position="2066"/>
        <end position="2099"/>
    </location>
</feature>
<evidence type="ECO:0000313" key="2">
    <source>
        <dbReference type="EMBL" id="CAF0823180.1"/>
    </source>
</evidence>
<dbReference type="InterPro" id="IPR033228">
    <property type="entry name" value="SZT2"/>
</dbReference>
<gene>
    <name evidence="2" type="ORF">OXX778_LOCUS7578</name>
</gene>
<sequence length="3571" mass="414615">MIIQDPGDLYHLFDKHLKSGDNYLPLKAFLQYIERNNQDLDGFRTISSIKSANIPQSTDQNKTLNLASTFKIIQKTNESEDIILAQILYKIVITIDYSPQSSSLDFIQTSLETIFTKISLEFDDFYSNCFNTEPQIYVTVILFNSSPNQTSQSQIPFTIILHSKRLLKSNLNEIALFIFNKITETKFIILDTLKSDKTELRINTGLNEDDLYQQHTHKTKNNKSSFEELIRILIKIFNFFEITPPAVTSLASAHHIHITEGIIHANDMMRCLEKISKSSISFSFIYTGTSSHLPGSNISSSLGHMANCSLMKLIAKMTNGFCLYLNEYLSPNAIVDKTIFNFYNLKYLSLNDESKNRDEIRHYFNKDTELKLIHKNEIQKEVNLMQLIRCRVQEGFYLIGINRKEITDKFSISLYFRKYFTQTVNLVFKLNYTYDFVEFKYSKYNYELWISWDALQLKAKYQNVDLLKRIKQYLNQMQLSMANSQFELSPSMLDPPEILAKFKEPLYKLSNDSMTNENNQMQKSTFSLQNLNFELNNRTIKNNEIDYYNQFAYSWNYLAFFKLTNKALNRFFAINSIKILMHHDRPLPEVNTCIFDTKTRASLESNTNSNNQNNIFQSSKSINELRSMLTTWCDIMLVENCVFLRFLESSSQLLKPQSDNQSKITEINNTEQIKNSFVICIVYEQYTPYTSLQFLFNSNISHSDRMRLIKSFKDKLSELNFKKSIENTDDSLVYHEHFYILKKPELYDAFKFILFDEIQNTSDPKLNQSSKLINFLIKKKFKWIINKKFSSQTAQALKEMLIDTFIRMRLKEGFKCLFQSSKFVVFTLQLTMFDSANNSQNKAFKNGSSQSCSFIYVIRFLNSKKSNLLNVATNSNNEQDSDNNPNDHEETFITELYTEAIDGIYQDRGRKKDRVDYFKNLSNLEILNLIYLQDLKCYSIIQSSYALFLTKSNLMQNLESLMAKIEVNNLNQIIDNLAFKDNLMSIIQFDSKYYESIRLLPDLGLVLLKHSIKELKNSKSRLSNPTSQYLFNRVNYNNRSMHKRELVNQSNINNANIESEGVKKKSLSLYEQLRPVVNSIDISRFYLNQVEFDFSLRGVLLESSLFVCVYDDIPINLFNLQDKNCVDGSRKIQSYFFQNVDETFKKLDEFKENNQSVINSMKSDIKNTLMLKINDIKTGDSITKKILEHLRQTDDLDSFKSFIKFNISHVTSKQSVASPSNSTLNQNKIDNQKSNPWTSHFQTNLINQQFDVENNKFYVYGLFFIPSESTTMDQDPNRLVIFVFNTVPENIKSSLVHTQSNSFLTRKPLFTSNSNSEYKFYHSKNSIFKTSSNQDLKSQQIPLNLKKLSDILKHNLIINVQNDSLFLNLIDLIEENCAKTYIKSVINYLASDLNSNINIEKTSIQRLLRLGLKIKLTDIDLTDYFIIKCKHMLKFDALETCDRNKSNYLDDKFNEIFLKRFQCIPGFNDLFIFQPDLIKNVNVYLKNEDEINLEEEENDEEIINESESLVEDFYDTDEVKQNQLKSSSPFSNMKKSSSSETSFVSKEQIIGIEIVCQVSCDNYNTDNETRTRTTTLTPENNEMDESLTTTAANIPNKHVFYSKFTQFNFNCILDLVESKDTDAFKNLLSKLSSDSEDKENFIKVYLRFNWYSFNDINLNYPLNLLSSHSSSATNVFNTAPQFLTQKLNYKFDNFKLFEPSLLEFQWYFKNELLNHETNILKAKTFLFYTSHIKHGCDRAYLNCANFNKKIVLNKSTTTIKMSSKDSGQSKNAIFLGKNKIVATTQVEEDKTILCVDAKKFSTEFNTMIKNSKFCDCSLQILGDNLFFFNCNYQSINFKIFLTLKRECLKVKPNSKEDESSSPNSLSSRLQTSSQVLQEIIINQAKFKAYFSFNYSELSRHDDSKKIVQEIVDNFDVELDRQIRLSYLKIVLKDIDETRKWNNLLHLSDLVEDRIIKDMTTSLTCACVWSYNFKLHRLHQTLQKSHETNHQISQGLNKLRECLNNFKIYESTCGDLYVYTRNDQIFLLKLEECCDEDERRGSILSRRPSYASINDTEQSVVITNRSSTHGLRNPSGGGGGPAQVQTPQTQTQQKSNPPEAVKLSVYGLEEPDDEMKKDLCKTLQSELDYWLLNRMCTAIEKNTYKTTSQMHPDKITDEDLHFFKQISDNTFDYELTLPFVFNFNRTLRENFIFFLKQVFNTKFKSIDSTNQLSKNLLNNDGSGLGDSSKNFQTQLSTSSSEVKNNFTKKNSDPLHTDMLLISRIFFQNLKSKRIGKQNVSLVLVEALYSIKGLDLISNKVTRSNSMGASSIKYTPEHGDKKSRQLGPTFLFRFYCRGDNPEIVNYKQSLKLALNDALVYFLSDLITKIDPGEYLKKIMLKRQAARFSIADTDLNVTRLNRKRHKSTGANELNSKKHFLRMNKTARESQLGRLLAMQKISDSAQLNNFVMANFTLNLFDYKDYEDTFLYFKETCKILNFLNIESFPSESDSDFSDTEDTEEIGLYKVQRSLSMEPDLNKIERTNEKTCLKLIHDWLREVNNQKNQIDSLVLRRQFGYKTKYNLVNLVKDLESCLKDMCKCELNVNYYSFKENLKDYRDSVFLDDEDLDEFSNLKMSKLCYLGLNLAKGENLIMTLNAEYGGLNSGFSSMSSSMNSSTLTNYTRMGSVGSTNQSSSNSNNTLVKSMCSVSGDLESSFSLSNSLTLSNLNIKRTFCYLMVNAKSKNVYFYCFTTESANHDSLKQWLDQTSDLIIQRYHLINNTVLYKFGGFIGDNLINDLKKVKQLAMSASSSLCDSQSVSQTDLVNQENKTQAQKQQQLTSVKLSKSPTIHRQLSYNKPSPGSINPSLIANLQFNSINLPSPSAPTNQANIQTHSTQSQFSMKQLYMTQFNMKSYDSIVNIINQQVNFCIQYLTPPPASTNTTDSILSPNPKTLNQPKISSLYGVGLCYQLLEMQQIYRHPRKIYELAIGMATQQNISPNSQTNTKNQIRPISSTTSLVSPINQTILKFNLNDFYKNYIQPVLIPFHYCCTPLLFFSNWSESITSEKMLRKNSNTKTSNTTKTQNNTSSVIESWYCTMRQIVLVEYTKYLEARGFIRLRDERQLQENNNQNKKNPNMENQILHFIKWIQQDGFLYLNINLEEIYVQIRVGFCSRYRSANRLTFINELIRFLNQDFHVHSFIYDIHLSAINSNFLSTSPAGMQISQTSYIISKFLDEFVEYFNRVPVYTQNKVFKLVYEKPDNSLKPNQHTLIFDFISYANKKLNENKIPIQTLHTFGNNLTIYSLSDQNENNSKYLIVKIEQFYKDVLRPFKANQQQLMGTNNSQEKFMRITCFYLFINKSVQPGLFSNQNILNCLNNDLDFINRVIEESISMHRQEIFWDNLAQSMYSIKNFLNESTNQLPLIGFEINNQELEQILAISQQINILDLDSCLDEFMQSCFEIKDKIKEFLKFRLGRYYISTESDSIEYCLLILNESLIKNFRLEEEDTRNSISESEPLKSFILIKFDKVNKRADLYQVNRVKIVETGVSVLPSQSTKDINQIVFNLNKNKSYKSFAFTINILMYILWDNLFSTN</sequence>
<accession>A0A813UG01</accession>
<feature type="compositionally biased region" description="Low complexity" evidence="1">
    <location>
        <begin position="2081"/>
        <end position="2092"/>
    </location>
</feature>
<proteinExistence type="predicted"/>
<name>A0A813UG01_9BILA</name>
<protein>
    <recommendedName>
        <fullName evidence="4">SZT2</fullName>
    </recommendedName>
</protein>
<evidence type="ECO:0008006" key="4">
    <source>
        <dbReference type="Google" id="ProtNLM"/>
    </source>
</evidence>
<comment type="caution">
    <text evidence="2">The sequence shown here is derived from an EMBL/GenBank/DDBJ whole genome shotgun (WGS) entry which is preliminary data.</text>
</comment>
<dbReference type="EMBL" id="CAJNOC010000975">
    <property type="protein sequence ID" value="CAF0823180.1"/>
    <property type="molecule type" value="Genomic_DNA"/>
</dbReference>
<dbReference type="GO" id="GO:0005777">
    <property type="term" value="C:peroxisome"/>
    <property type="evidence" value="ECO:0007669"/>
    <property type="project" value="InterPro"/>
</dbReference>
<dbReference type="Proteomes" id="UP000663879">
    <property type="component" value="Unassembled WGS sequence"/>
</dbReference>
<reference evidence="2" key="1">
    <citation type="submission" date="2021-02" db="EMBL/GenBank/DDBJ databases">
        <authorList>
            <person name="Nowell W R."/>
        </authorList>
    </citation>
    <scope>NUCLEOTIDE SEQUENCE</scope>
    <source>
        <strain evidence="2">Ploen Becks lab</strain>
    </source>
</reference>
<evidence type="ECO:0000256" key="1">
    <source>
        <dbReference type="SAM" id="MobiDB-lite"/>
    </source>
</evidence>
<dbReference type="OrthoDB" id="10562223at2759"/>
<dbReference type="PANTHER" id="PTHR14918:SF3">
    <property type="entry name" value="KICSTOR COMPLEX PROTEIN SZT2"/>
    <property type="match status" value="1"/>
</dbReference>